<organism evidence="2 3">
    <name type="scientific">Rhizophagus clarus</name>
    <dbReference type="NCBI Taxonomy" id="94130"/>
    <lineage>
        <taxon>Eukaryota</taxon>
        <taxon>Fungi</taxon>
        <taxon>Fungi incertae sedis</taxon>
        <taxon>Mucoromycota</taxon>
        <taxon>Glomeromycotina</taxon>
        <taxon>Glomeromycetes</taxon>
        <taxon>Glomerales</taxon>
        <taxon>Glomeraceae</taxon>
        <taxon>Rhizophagus</taxon>
    </lineage>
</organism>
<dbReference type="Proteomes" id="UP000615446">
    <property type="component" value="Unassembled WGS sequence"/>
</dbReference>
<comment type="caution">
    <text evidence="2">The sequence shown here is derived from an EMBL/GenBank/DDBJ whole genome shotgun (WGS) entry which is preliminary data.</text>
</comment>
<proteinExistence type="predicted"/>
<evidence type="ECO:0000259" key="1">
    <source>
        <dbReference type="Pfam" id="PF05699"/>
    </source>
</evidence>
<dbReference type="SUPFAM" id="SSF53098">
    <property type="entry name" value="Ribonuclease H-like"/>
    <property type="match status" value="1"/>
</dbReference>
<dbReference type="Pfam" id="PF05699">
    <property type="entry name" value="Dimer_Tnp_hAT"/>
    <property type="match status" value="1"/>
</dbReference>
<reference evidence="2" key="1">
    <citation type="submission" date="2019-10" db="EMBL/GenBank/DDBJ databases">
        <title>Conservation and host-specific expression of non-tandemly repeated heterogenous ribosome RNA gene in arbuscular mycorrhizal fungi.</title>
        <authorList>
            <person name="Maeda T."/>
            <person name="Kobayashi Y."/>
            <person name="Nakagawa T."/>
            <person name="Ezawa T."/>
            <person name="Yamaguchi K."/>
            <person name="Bino T."/>
            <person name="Nishimoto Y."/>
            <person name="Shigenobu S."/>
            <person name="Kawaguchi M."/>
        </authorList>
    </citation>
    <scope>NUCLEOTIDE SEQUENCE</scope>
    <source>
        <strain evidence="2">HR1</strain>
    </source>
</reference>
<gene>
    <name evidence="2" type="ORF">RCL2_002906300</name>
</gene>
<dbReference type="PANTHER" id="PTHR23272">
    <property type="entry name" value="BED FINGER-RELATED"/>
    <property type="match status" value="1"/>
</dbReference>
<dbReference type="InterPro" id="IPR008906">
    <property type="entry name" value="HATC_C_dom"/>
</dbReference>
<dbReference type="GO" id="GO:0046983">
    <property type="term" value="F:protein dimerization activity"/>
    <property type="evidence" value="ECO:0007669"/>
    <property type="project" value="InterPro"/>
</dbReference>
<evidence type="ECO:0000313" key="2">
    <source>
        <dbReference type="EMBL" id="GET02691.1"/>
    </source>
</evidence>
<name>A0A8H3MDX9_9GLOM</name>
<evidence type="ECO:0000313" key="3">
    <source>
        <dbReference type="Proteomes" id="UP000615446"/>
    </source>
</evidence>
<dbReference type="InterPro" id="IPR012337">
    <property type="entry name" value="RNaseH-like_sf"/>
</dbReference>
<dbReference type="OrthoDB" id="3270175at2759"/>
<accession>A0A8H3MDX9</accession>
<sequence>MTFELQYNETSRQYSIASSVSSVSNVLDELDRYLALQVDENVKLLIWWKAHKHKFPALAKISRNYLSIQVTSVACEQAFSVAGNTITKTRNRLNSEIARATLCAKSWIENGVGIL</sequence>
<feature type="domain" description="HAT C-terminal dimerisation" evidence="1">
    <location>
        <begin position="29"/>
        <end position="108"/>
    </location>
</feature>
<dbReference type="AlphaFoldDB" id="A0A8H3MDX9"/>
<dbReference type="EMBL" id="BLAL01000315">
    <property type="protein sequence ID" value="GET02691.1"/>
    <property type="molecule type" value="Genomic_DNA"/>
</dbReference>
<protein>
    <submittedName>
        <fullName evidence="2">Zinc finger BED domain-containing protein RICESLEEPER 2-like</fullName>
    </submittedName>
</protein>